<evidence type="ECO:0000256" key="1">
    <source>
        <dbReference type="ARBA" id="ARBA00022679"/>
    </source>
</evidence>
<evidence type="ECO:0000256" key="2">
    <source>
        <dbReference type="ARBA" id="ARBA00023315"/>
    </source>
</evidence>
<dbReference type="Gene3D" id="3.40.630.30">
    <property type="match status" value="2"/>
</dbReference>
<evidence type="ECO:0000256" key="3">
    <source>
        <dbReference type="SAM" id="MobiDB-lite"/>
    </source>
</evidence>
<proteinExistence type="predicted"/>
<name>A0ABW9I303_9ACTN</name>
<dbReference type="PROSITE" id="PS51186">
    <property type="entry name" value="GNAT"/>
    <property type="match status" value="2"/>
</dbReference>
<feature type="domain" description="N-acetyltransferase" evidence="4">
    <location>
        <begin position="134"/>
        <end position="281"/>
    </location>
</feature>
<gene>
    <name evidence="5" type="ORF">ACKI18_36855</name>
</gene>
<keyword evidence="2 5" id="KW-0012">Acyltransferase</keyword>
<dbReference type="SUPFAM" id="SSF55729">
    <property type="entry name" value="Acyl-CoA N-acyltransferases (Nat)"/>
    <property type="match status" value="2"/>
</dbReference>
<dbReference type="EMBL" id="JBJVNI010000025">
    <property type="protein sequence ID" value="MFM9614236.1"/>
    <property type="molecule type" value="Genomic_DNA"/>
</dbReference>
<evidence type="ECO:0000313" key="6">
    <source>
        <dbReference type="Proteomes" id="UP001631957"/>
    </source>
</evidence>
<dbReference type="RefSeq" id="WP_409123579.1">
    <property type="nucleotide sequence ID" value="NZ_JBJVNI010000025.1"/>
</dbReference>
<organism evidence="5 6">
    <name type="scientific">Streptomyces niveiscabiei</name>
    <dbReference type="NCBI Taxonomy" id="164115"/>
    <lineage>
        <taxon>Bacteria</taxon>
        <taxon>Bacillati</taxon>
        <taxon>Actinomycetota</taxon>
        <taxon>Actinomycetes</taxon>
        <taxon>Kitasatosporales</taxon>
        <taxon>Streptomycetaceae</taxon>
        <taxon>Streptomyces</taxon>
    </lineage>
</organism>
<evidence type="ECO:0000259" key="4">
    <source>
        <dbReference type="PROSITE" id="PS51186"/>
    </source>
</evidence>
<dbReference type="PANTHER" id="PTHR43420">
    <property type="entry name" value="ACETYLTRANSFERASE"/>
    <property type="match status" value="1"/>
</dbReference>
<evidence type="ECO:0000313" key="5">
    <source>
        <dbReference type="EMBL" id="MFM9614236.1"/>
    </source>
</evidence>
<comment type="caution">
    <text evidence="5">The sequence shown here is derived from an EMBL/GenBank/DDBJ whole genome shotgun (WGS) entry which is preliminary data.</text>
</comment>
<dbReference type="InterPro" id="IPR050680">
    <property type="entry name" value="YpeA/RimI_acetyltransf"/>
</dbReference>
<dbReference type="InterPro" id="IPR000182">
    <property type="entry name" value="GNAT_dom"/>
</dbReference>
<dbReference type="EC" id="2.3.1.-" evidence="5"/>
<dbReference type="CDD" id="cd04301">
    <property type="entry name" value="NAT_SF"/>
    <property type="match status" value="1"/>
</dbReference>
<feature type="domain" description="N-acetyltransferase" evidence="4">
    <location>
        <begin position="1"/>
        <end position="137"/>
    </location>
</feature>
<reference evidence="5 6" key="1">
    <citation type="submission" date="2024-12" db="EMBL/GenBank/DDBJ databases">
        <title>Forecasting of Potato common scab and diversities of Pathogenic streptomyces spp. in china.</title>
        <authorList>
            <person name="Handique U."/>
            <person name="Wu J."/>
        </authorList>
    </citation>
    <scope>NUCLEOTIDE SEQUENCE [LARGE SCALE GENOMIC DNA]</scope>
    <source>
        <strain evidence="5 6">ZRIMU1530</strain>
    </source>
</reference>
<sequence>MTTTLRPTEPLQREPGPAGRLSRRYQVCVNSRPVGTLLLGTHPGFGPTIARIEELHIDEADRHRGRATVAALAAEEVARGWGCRSIEVYVPVERGTDPATVPGIRLATALGYVLRNRGMEKPLGATAPALPPGLTVRPIAETEHGPFVENSFRAFAEACVERGITREEAATRIAREIPAPPATRPVPPGSTIDVLEHPDGRLGILWLAAEGDKSYIYDVEVTEEFRGRGYGRTLMHLAESRAIAAGKALIGLNVFAGNAPAERLYESLGYEVVGHGMYKVL</sequence>
<dbReference type="InterPro" id="IPR016181">
    <property type="entry name" value="Acyl_CoA_acyltransferase"/>
</dbReference>
<dbReference type="Proteomes" id="UP001631957">
    <property type="component" value="Unassembled WGS sequence"/>
</dbReference>
<dbReference type="PANTHER" id="PTHR43420:SF44">
    <property type="entry name" value="ACETYLTRANSFERASE YPEA"/>
    <property type="match status" value="1"/>
</dbReference>
<accession>A0ABW9I303</accession>
<keyword evidence="1 5" id="KW-0808">Transferase</keyword>
<dbReference type="GO" id="GO:0016746">
    <property type="term" value="F:acyltransferase activity"/>
    <property type="evidence" value="ECO:0007669"/>
    <property type="project" value="UniProtKB-KW"/>
</dbReference>
<feature type="region of interest" description="Disordered" evidence="3">
    <location>
        <begin position="1"/>
        <end position="20"/>
    </location>
</feature>
<keyword evidence="6" id="KW-1185">Reference proteome</keyword>
<dbReference type="Pfam" id="PF00583">
    <property type="entry name" value="Acetyltransf_1"/>
    <property type="match status" value="2"/>
</dbReference>
<protein>
    <submittedName>
        <fullName evidence="5">GNAT family N-acetyltransferase</fullName>
        <ecNumber evidence="5">2.3.1.-</ecNumber>
    </submittedName>
</protein>